<dbReference type="SUPFAM" id="SSF52266">
    <property type="entry name" value="SGNH hydrolase"/>
    <property type="match status" value="1"/>
</dbReference>
<dbReference type="AlphaFoldDB" id="A0A6G1JWZ6"/>
<dbReference type="InterPro" id="IPR051058">
    <property type="entry name" value="GDSL_Est/Lipase"/>
</dbReference>
<dbReference type="PANTHER" id="PTHR45648:SF85">
    <property type="entry name" value="A, PUTATIVE (AFU_ORTHOLOGUE AFUA_2G10760)-RELATED"/>
    <property type="match status" value="1"/>
</dbReference>
<organism evidence="2 3">
    <name type="scientific">Pleomassaria siparia CBS 279.74</name>
    <dbReference type="NCBI Taxonomy" id="1314801"/>
    <lineage>
        <taxon>Eukaryota</taxon>
        <taxon>Fungi</taxon>
        <taxon>Dikarya</taxon>
        <taxon>Ascomycota</taxon>
        <taxon>Pezizomycotina</taxon>
        <taxon>Dothideomycetes</taxon>
        <taxon>Pleosporomycetidae</taxon>
        <taxon>Pleosporales</taxon>
        <taxon>Pleomassariaceae</taxon>
        <taxon>Pleomassaria</taxon>
    </lineage>
</organism>
<reference evidence="2" key="1">
    <citation type="journal article" date="2020" name="Stud. Mycol.">
        <title>101 Dothideomycetes genomes: a test case for predicting lifestyles and emergence of pathogens.</title>
        <authorList>
            <person name="Haridas S."/>
            <person name="Albert R."/>
            <person name="Binder M."/>
            <person name="Bloem J."/>
            <person name="Labutti K."/>
            <person name="Salamov A."/>
            <person name="Andreopoulos B."/>
            <person name="Baker S."/>
            <person name="Barry K."/>
            <person name="Bills G."/>
            <person name="Bluhm B."/>
            <person name="Cannon C."/>
            <person name="Castanera R."/>
            <person name="Culley D."/>
            <person name="Daum C."/>
            <person name="Ezra D."/>
            <person name="Gonzalez J."/>
            <person name="Henrissat B."/>
            <person name="Kuo A."/>
            <person name="Liang C."/>
            <person name="Lipzen A."/>
            <person name="Lutzoni F."/>
            <person name="Magnuson J."/>
            <person name="Mondo S."/>
            <person name="Nolan M."/>
            <person name="Ohm R."/>
            <person name="Pangilinan J."/>
            <person name="Park H.-J."/>
            <person name="Ramirez L."/>
            <person name="Alfaro M."/>
            <person name="Sun H."/>
            <person name="Tritt A."/>
            <person name="Yoshinaga Y."/>
            <person name="Zwiers L.-H."/>
            <person name="Turgeon B."/>
            <person name="Goodwin S."/>
            <person name="Spatafora J."/>
            <person name="Crous P."/>
            <person name="Grigoriev I."/>
        </authorList>
    </citation>
    <scope>NUCLEOTIDE SEQUENCE</scope>
    <source>
        <strain evidence="2">CBS 279.74</strain>
    </source>
</reference>
<dbReference type="Proteomes" id="UP000799428">
    <property type="component" value="Unassembled WGS sequence"/>
</dbReference>
<dbReference type="OrthoDB" id="1600564at2759"/>
<evidence type="ECO:0000313" key="3">
    <source>
        <dbReference type="Proteomes" id="UP000799428"/>
    </source>
</evidence>
<sequence length="363" mass="40789">MFLKYHRCLLYPKFWPSPSLPISPGAAAYPNAPHISSGTKQVLVAFGDSYTYIQGTTGYPNFTFIGSYLPDEFAFTPSTLLRTRIVQNFTATAQGGPNWVEYLTGCGLKDNTTTLPSSCDMQLWDFAFAGADISQQYLPLHHDYTIPLVNQTQRYLTYAEPTLRKRLDKKNSLVAIWIGINDVNDSLRLLPNASSSSSSSYVEFWNTLISTVFAQSVKPLLDAGYANLLVVNLPPLDRTAANQKLNNPRPNKQEVAWWNAALVAHASTFAEENPEARTMVYDANTFLNAVMDEPAKYAIVNTTSWCPGYNQLDVLTTPEKYGCGKLDEYFWYNSGHLTSHVHKIMVPDLVKFLRSESKKYRKC</sequence>
<gene>
    <name evidence="2" type="ORF">K504DRAFT_109647</name>
</gene>
<dbReference type="InterPro" id="IPR001087">
    <property type="entry name" value="GDSL"/>
</dbReference>
<dbReference type="InterPro" id="IPR036514">
    <property type="entry name" value="SGNH_hydro_sf"/>
</dbReference>
<keyword evidence="1" id="KW-0378">Hydrolase</keyword>
<evidence type="ECO:0000313" key="2">
    <source>
        <dbReference type="EMBL" id="KAF2704697.1"/>
    </source>
</evidence>
<protein>
    <submittedName>
        <fullName evidence="2">Carbohydrate esterase family 16 protein</fullName>
    </submittedName>
</protein>
<dbReference type="GO" id="GO:0016788">
    <property type="term" value="F:hydrolase activity, acting on ester bonds"/>
    <property type="evidence" value="ECO:0007669"/>
    <property type="project" value="InterPro"/>
</dbReference>
<dbReference type="EMBL" id="MU005781">
    <property type="protein sequence ID" value="KAF2704697.1"/>
    <property type="molecule type" value="Genomic_DNA"/>
</dbReference>
<dbReference type="PANTHER" id="PTHR45648">
    <property type="entry name" value="GDSL LIPASE/ACYLHYDROLASE FAMILY PROTEIN (AFU_ORTHOLOGUE AFUA_4G14700)"/>
    <property type="match status" value="1"/>
</dbReference>
<name>A0A6G1JWZ6_9PLEO</name>
<dbReference type="Gene3D" id="3.40.50.1110">
    <property type="entry name" value="SGNH hydrolase"/>
    <property type="match status" value="1"/>
</dbReference>
<keyword evidence="3" id="KW-1185">Reference proteome</keyword>
<dbReference type="CDD" id="cd01846">
    <property type="entry name" value="fatty_acyltransferase_like"/>
    <property type="match status" value="1"/>
</dbReference>
<accession>A0A6G1JWZ6</accession>
<proteinExistence type="predicted"/>
<dbReference type="Pfam" id="PF00657">
    <property type="entry name" value="Lipase_GDSL"/>
    <property type="match status" value="1"/>
</dbReference>
<evidence type="ECO:0000256" key="1">
    <source>
        <dbReference type="ARBA" id="ARBA00022801"/>
    </source>
</evidence>